<evidence type="ECO:0000256" key="4">
    <source>
        <dbReference type="ARBA" id="ARBA00022793"/>
    </source>
</evidence>
<dbReference type="Proteomes" id="UP001330434">
    <property type="component" value="Chromosome"/>
</dbReference>
<feature type="binding site" evidence="7">
    <location>
        <begin position="23"/>
        <end position="27"/>
    </location>
    <ligand>
        <name>substrate</name>
    </ligand>
</feature>
<dbReference type="InterPro" id="IPR000257">
    <property type="entry name" value="Uroporphyrinogen_deCOase"/>
</dbReference>
<dbReference type="PANTHER" id="PTHR21091">
    <property type="entry name" value="METHYLTETRAHYDROFOLATE:HOMOCYSTEINE METHYLTRANSFERASE RELATED"/>
    <property type="match status" value="1"/>
</dbReference>
<keyword evidence="13" id="KW-1185">Reference proteome</keyword>
<evidence type="ECO:0000313" key="13">
    <source>
        <dbReference type="Proteomes" id="UP001330434"/>
    </source>
</evidence>
<evidence type="ECO:0000259" key="11">
    <source>
        <dbReference type="PROSITE" id="PS00907"/>
    </source>
</evidence>
<dbReference type="PROSITE" id="PS00907">
    <property type="entry name" value="UROD_2"/>
    <property type="match status" value="1"/>
</dbReference>
<feature type="domain" description="Uroporphyrinogen decarboxylase (URO-D)" evidence="10">
    <location>
        <begin position="18"/>
        <end position="27"/>
    </location>
</feature>
<evidence type="ECO:0000313" key="12">
    <source>
        <dbReference type="EMBL" id="WVX66323.1"/>
    </source>
</evidence>
<gene>
    <name evidence="7" type="primary">hemE</name>
    <name evidence="12" type="ORF">Bealeia1_00499</name>
</gene>
<proteinExistence type="inferred from homology"/>
<feature type="binding site" evidence="7">
    <location>
        <position position="73"/>
    </location>
    <ligand>
        <name>substrate</name>
    </ligand>
</feature>
<dbReference type="PROSITE" id="PS00906">
    <property type="entry name" value="UROD_1"/>
    <property type="match status" value="1"/>
</dbReference>
<feature type="binding site" evidence="7">
    <location>
        <position position="319"/>
    </location>
    <ligand>
        <name>substrate</name>
    </ligand>
</feature>
<feature type="binding site" evidence="7">
    <location>
        <position position="149"/>
    </location>
    <ligand>
        <name>substrate</name>
    </ligand>
</feature>
<comment type="subcellular location">
    <subcellularLocation>
        <location evidence="7">Cytoplasm</location>
    </subcellularLocation>
</comment>
<accession>A0ABZ2C1S8</accession>
<organism evidence="12 13">
    <name type="scientific">Candidatus Bealeia paramacronuclearis</name>
    <dbReference type="NCBI Taxonomy" id="1921001"/>
    <lineage>
        <taxon>Bacteria</taxon>
        <taxon>Pseudomonadati</taxon>
        <taxon>Pseudomonadota</taxon>
        <taxon>Alphaproteobacteria</taxon>
        <taxon>Holosporales</taxon>
        <taxon>Holosporaceae</taxon>
        <taxon>Candidatus Bealeia</taxon>
    </lineage>
</organism>
<evidence type="ECO:0000259" key="10">
    <source>
        <dbReference type="PROSITE" id="PS00906"/>
    </source>
</evidence>
<comment type="pathway">
    <text evidence="1 7 8">Porphyrin-containing compound metabolism; protoporphyrin-IX biosynthesis; coproporphyrinogen-III from 5-aminolevulinate: step 4/4.</text>
</comment>
<dbReference type="PANTHER" id="PTHR21091:SF169">
    <property type="entry name" value="UROPORPHYRINOGEN DECARBOXYLASE"/>
    <property type="match status" value="1"/>
</dbReference>
<evidence type="ECO:0000256" key="1">
    <source>
        <dbReference type="ARBA" id="ARBA00004804"/>
    </source>
</evidence>
<comment type="catalytic activity">
    <reaction evidence="7 8">
        <text>uroporphyrinogen III + 4 H(+) = coproporphyrinogen III + 4 CO2</text>
        <dbReference type="Rhea" id="RHEA:19865"/>
        <dbReference type="ChEBI" id="CHEBI:15378"/>
        <dbReference type="ChEBI" id="CHEBI:16526"/>
        <dbReference type="ChEBI" id="CHEBI:57308"/>
        <dbReference type="ChEBI" id="CHEBI:57309"/>
        <dbReference type="EC" id="4.1.1.37"/>
    </reaction>
</comment>
<dbReference type="InterPro" id="IPR006361">
    <property type="entry name" value="Uroporphyrinogen_deCO2ase_HemE"/>
</dbReference>
<keyword evidence="7" id="KW-0963">Cytoplasm</keyword>
<name>A0ABZ2C1S8_9PROT</name>
<comment type="function">
    <text evidence="7">Catalyzes the decarboxylation of four acetate groups of uroporphyrinogen-III to yield coproporphyrinogen-III.</text>
</comment>
<dbReference type="SUPFAM" id="SSF51726">
    <property type="entry name" value="UROD/MetE-like"/>
    <property type="match status" value="1"/>
</dbReference>
<keyword evidence="5 7" id="KW-0456">Lyase</keyword>
<dbReference type="HAMAP" id="MF_00218">
    <property type="entry name" value="URO_D"/>
    <property type="match status" value="1"/>
</dbReference>
<comment type="subunit">
    <text evidence="7">Homodimer.</text>
</comment>
<reference evidence="12 13" key="1">
    <citation type="journal article" date="2024" name="Environ. Microbiol.">
        <title>Novel evolutionary insights on the interactions of the Holosporales (Alphaproteobacteria) with eukaryotic hosts from comparative genomics.</title>
        <authorList>
            <person name="Giovannini M."/>
            <person name="Petroni G."/>
            <person name="Castelli M."/>
        </authorList>
    </citation>
    <scope>NUCLEOTIDE SEQUENCE [LARGE SCALE GENOMIC DNA]</scope>
    <source>
        <strain evidence="12 13">US_Bl 15I1</strain>
    </source>
</reference>
<dbReference type="InterPro" id="IPR038071">
    <property type="entry name" value="UROD/MetE-like_sf"/>
</dbReference>
<dbReference type="EMBL" id="CP133270">
    <property type="protein sequence ID" value="WVX66323.1"/>
    <property type="molecule type" value="Genomic_DNA"/>
</dbReference>
<evidence type="ECO:0000256" key="6">
    <source>
        <dbReference type="ARBA" id="ARBA00023244"/>
    </source>
</evidence>
<dbReference type="CDD" id="cd00717">
    <property type="entry name" value="URO-D"/>
    <property type="match status" value="1"/>
</dbReference>
<evidence type="ECO:0000256" key="3">
    <source>
        <dbReference type="ARBA" id="ARBA00012288"/>
    </source>
</evidence>
<evidence type="ECO:0000256" key="9">
    <source>
        <dbReference type="RuleBase" id="RU004169"/>
    </source>
</evidence>
<sequence length="341" mass="38385">MKFLDIFQNNQGILESPPLWLMRQAGRYLPEYRALREKSPDFISFCFTPELTIEATLQPIRRFGFDAAIIFSDILVVPHALGQNVWFEKGEGPKCGPLTLDENFFNQDQEESLSALKTVFEAIKGVRADLPEETALIGFCGAPWTVLTYMIEGGKTSDFALALKFVREAPENCKKLLNLLSDFSARYLDAQVKAGAQVVQIFDSWSGAVPCDLFEELVVGPTTRLISQFKARNRHIPVIGFPKGSTGWAPQYVQTGIQALCVDQGANRREVVENTPPEIVLQGNLDPDILIQGGDRLFENIQNIHRDFRSRPYIFNLGHGIKPETPIENVEKLVTWVRDLK</sequence>
<feature type="domain" description="Uroporphyrinogen decarboxylase (URO-D)" evidence="11">
    <location>
        <begin position="137"/>
        <end position="153"/>
    </location>
</feature>
<dbReference type="RefSeq" id="WP_331255204.1">
    <property type="nucleotide sequence ID" value="NZ_CP133270.1"/>
</dbReference>
<evidence type="ECO:0000256" key="5">
    <source>
        <dbReference type="ARBA" id="ARBA00023239"/>
    </source>
</evidence>
<dbReference type="Gene3D" id="3.20.20.210">
    <property type="match status" value="1"/>
</dbReference>
<comment type="caution">
    <text evidence="7">Lacks conserved residue(s) required for the propagation of feature annotation.</text>
</comment>
<dbReference type="Pfam" id="PF01208">
    <property type="entry name" value="URO-D"/>
    <property type="match status" value="1"/>
</dbReference>
<dbReference type="EC" id="4.1.1.37" evidence="3 7"/>
<comment type="similarity">
    <text evidence="2 7 9">Belongs to the uroporphyrinogen decarboxylase family.</text>
</comment>
<feature type="binding site" evidence="7">
    <location>
        <position position="204"/>
    </location>
    <ligand>
        <name>substrate</name>
    </ligand>
</feature>
<keyword evidence="6 7" id="KW-0627">Porphyrin biosynthesis</keyword>
<keyword evidence="4 7" id="KW-0210">Decarboxylase</keyword>
<protein>
    <recommendedName>
        <fullName evidence="3 7">Uroporphyrinogen decarboxylase</fullName>
        <shortName evidence="7">UPD</shortName>
        <shortName evidence="7">URO-D</shortName>
        <ecNumber evidence="3 7">4.1.1.37</ecNumber>
    </recommendedName>
</protein>
<dbReference type="NCBIfam" id="TIGR01464">
    <property type="entry name" value="hemE"/>
    <property type="match status" value="1"/>
</dbReference>
<evidence type="ECO:0000256" key="7">
    <source>
        <dbReference type="HAMAP-Rule" id="MF_00218"/>
    </source>
</evidence>
<feature type="site" description="Transition state stabilizer" evidence="7">
    <location>
        <position position="73"/>
    </location>
</feature>
<evidence type="ECO:0000256" key="8">
    <source>
        <dbReference type="RuleBase" id="RU000554"/>
    </source>
</evidence>
<evidence type="ECO:0000256" key="2">
    <source>
        <dbReference type="ARBA" id="ARBA00009935"/>
    </source>
</evidence>